<dbReference type="AlphaFoldDB" id="A0A328B965"/>
<protein>
    <recommendedName>
        <fullName evidence="4">VCBS repeat-containing protein</fullName>
    </recommendedName>
</protein>
<proteinExistence type="predicted"/>
<keyword evidence="1" id="KW-0732">Signal</keyword>
<accession>A0A328B965</accession>
<sequence length="387" mass="39930">MRRTYPVRRLVLAALAGLQVPGGLAWAQPQPPPVPPLVLSHMNDLDARCRAAGGRPGQGRFVIAQDFTGDGRLDYLVSEGDYACTGRPGLFRPGGEAKVDIYVANARGQVLRAWSDTLIAYRLVAGRPTRVQIAKRGLACGAAVAPSAQCAAQLAWNGSTFGAAISVGAGAAAETPSAAPAAASAGPATDPDAAMPAFLAKCRRDYIAREASATRWADQQCRDDWKRIVDTGPAAEALLAALPAPGQRPTLADIRSRATGIRWAARPASARELASGQIGGLTVSVEGRGASPTSLGVSWMKVGAEIPYDVPGALRARGATVTEVACEKLGTGEGARTFAGLAPNKAPFVLTVDQRTAPTGNANSYYSASVSLDGRAAPRGSTAGCDF</sequence>
<evidence type="ECO:0000313" key="3">
    <source>
        <dbReference type="Proteomes" id="UP000249524"/>
    </source>
</evidence>
<feature type="chain" id="PRO_5016396738" description="VCBS repeat-containing protein" evidence="1">
    <location>
        <begin position="28"/>
        <end position="387"/>
    </location>
</feature>
<gene>
    <name evidence="2" type="ORF">DJ019_16735</name>
</gene>
<dbReference type="RefSeq" id="WP_111277209.1">
    <property type="nucleotide sequence ID" value="NZ_QFYS01000008.1"/>
</dbReference>
<feature type="signal peptide" evidence="1">
    <location>
        <begin position="1"/>
        <end position="27"/>
    </location>
</feature>
<comment type="caution">
    <text evidence="2">The sequence shown here is derived from an EMBL/GenBank/DDBJ whole genome shotgun (WGS) entry which is preliminary data.</text>
</comment>
<name>A0A328B965_9CAUL</name>
<reference evidence="2 3" key="1">
    <citation type="submission" date="2018-05" db="EMBL/GenBank/DDBJ databases">
        <authorList>
            <person name="Lanie J.A."/>
            <person name="Ng W.-L."/>
            <person name="Kazmierczak K.M."/>
            <person name="Andrzejewski T.M."/>
            <person name="Davidsen T.M."/>
            <person name="Wayne K.J."/>
            <person name="Tettelin H."/>
            <person name="Glass J.I."/>
            <person name="Rusch D."/>
            <person name="Podicherti R."/>
            <person name="Tsui H.-C.T."/>
            <person name="Winkler M.E."/>
        </authorList>
    </citation>
    <scope>NUCLEOTIDE SEQUENCE [LARGE SCALE GENOMIC DNA]</scope>
    <source>
        <strain evidence="2 3">BUT-10</strain>
    </source>
</reference>
<evidence type="ECO:0000313" key="2">
    <source>
        <dbReference type="EMBL" id="RAK63369.1"/>
    </source>
</evidence>
<dbReference type="OrthoDB" id="7202554at2"/>
<dbReference type="EMBL" id="QFYS01000008">
    <property type="protein sequence ID" value="RAK63369.1"/>
    <property type="molecule type" value="Genomic_DNA"/>
</dbReference>
<organism evidence="2 3">
    <name type="scientific">Phenylobacterium kunshanense</name>
    <dbReference type="NCBI Taxonomy" id="1445034"/>
    <lineage>
        <taxon>Bacteria</taxon>
        <taxon>Pseudomonadati</taxon>
        <taxon>Pseudomonadota</taxon>
        <taxon>Alphaproteobacteria</taxon>
        <taxon>Caulobacterales</taxon>
        <taxon>Caulobacteraceae</taxon>
        <taxon>Phenylobacterium</taxon>
    </lineage>
</organism>
<evidence type="ECO:0000256" key="1">
    <source>
        <dbReference type="SAM" id="SignalP"/>
    </source>
</evidence>
<dbReference type="Proteomes" id="UP000249524">
    <property type="component" value="Unassembled WGS sequence"/>
</dbReference>
<evidence type="ECO:0008006" key="4">
    <source>
        <dbReference type="Google" id="ProtNLM"/>
    </source>
</evidence>
<keyword evidence="3" id="KW-1185">Reference proteome</keyword>